<dbReference type="Gene3D" id="3.40.50.300">
    <property type="entry name" value="P-loop containing nucleotide triphosphate hydrolases"/>
    <property type="match status" value="1"/>
</dbReference>
<dbReference type="EMBL" id="JBHRYE010000002">
    <property type="protein sequence ID" value="MFC3669957.1"/>
    <property type="molecule type" value="Genomic_DNA"/>
</dbReference>
<evidence type="ECO:0000256" key="2">
    <source>
        <dbReference type="PROSITE-ProRule" id="PRU00339"/>
    </source>
</evidence>
<dbReference type="RefSeq" id="WP_191324458.1">
    <property type="nucleotide sequence ID" value="NZ_BMZP01000009.1"/>
</dbReference>
<dbReference type="PROSITE" id="PS50005">
    <property type="entry name" value="TPR"/>
    <property type="match status" value="1"/>
</dbReference>
<dbReference type="SMART" id="SM00028">
    <property type="entry name" value="TPR"/>
    <property type="match status" value="4"/>
</dbReference>
<name>A0ABV7UZ96_9SPHN</name>
<evidence type="ECO:0000313" key="3">
    <source>
        <dbReference type="EMBL" id="MFC3669957.1"/>
    </source>
</evidence>
<dbReference type="PANTHER" id="PTHR12788:SF10">
    <property type="entry name" value="PROTEIN-TYROSINE SULFOTRANSFERASE"/>
    <property type="match status" value="1"/>
</dbReference>
<evidence type="ECO:0000256" key="1">
    <source>
        <dbReference type="ARBA" id="ARBA00022679"/>
    </source>
</evidence>
<dbReference type="SUPFAM" id="SSF52540">
    <property type="entry name" value="P-loop containing nucleoside triphosphate hydrolases"/>
    <property type="match status" value="1"/>
</dbReference>
<reference evidence="4" key="1">
    <citation type="journal article" date="2019" name="Int. J. Syst. Evol. Microbiol.">
        <title>The Global Catalogue of Microorganisms (GCM) 10K type strain sequencing project: providing services to taxonomists for standard genome sequencing and annotation.</title>
        <authorList>
            <consortium name="The Broad Institute Genomics Platform"/>
            <consortium name="The Broad Institute Genome Sequencing Center for Infectious Disease"/>
            <person name="Wu L."/>
            <person name="Ma J."/>
        </authorList>
    </citation>
    <scope>NUCLEOTIDE SEQUENCE [LARGE SCALE GENOMIC DNA]</scope>
    <source>
        <strain evidence="4">KCTC 42224</strain>
    </source>
</reference>
<keyword evidence="1" id="KW-0808">Transferase</keyword>
<dbReference type="Pfam" id="PF14559">
    <property type="entry name" value="TPR_19"/>
    <property type="match status" value="1"/>
</dbReference>
<dbReference type="Pfam" id="PF13414">
    <property type="entry name" value="TPR_11"/>
    <property type="match status" value="1"/>
</dbReference>
<keyword evidence="2" id="KW-0802">TPR repeat</keyword>
<dbReference type="InterPro" id="IPR027417">
    <property type="entry name" value="P-loop_NTPase"/>
</dbReference>
<dbReference type="PANTHER" id="PTHR12788">
    <property type="entry name" value="PROTEIN-TYROSINE SULFOTRANSFERASE 2"/>
    <property type="match status" value="1"/>
</dbReference>
<protein>
    <submittedName>
        <fullName evidence="3">Sulfotransferase</fullName>
    </submittedName>
</protein>
<gene>
    <name evidence="3" type="ORF">ACFOOT_00830</name>
</gene>
<dbReference type="SUPFAM" id="SSF48452">
    <property type="entry name" value="TPR-like"/>
    <property type="match status" value="1"/>
</dbReference>
<dbReference type="InterPro" id="IPR019734">
    <property type="entry name" value="TPR_rpt"/>
</dbReference>
<dbReference type="InterPro" id="IPR011990">
    <property type="entry name" value="TPR-like_helical_dom_sf"/>
</dbReference>
<dbReference type="Pfam" id="PF13469">
    <property type="entry name" value="Sulfotransfer_3"/>
    <property type="match status" value="1"/>
</dbReference>
<feature type="repeat" description="TPR" evidence="2">
    <location>
        <begin position="239"/>
        <end position="272"/>
    </location>
</feature>
<sequence length="627" mass="66797">MSIDRAKALLSQDPATARDLALAAGPGAEACFVAAAATRRCGDAAGALRLLARLPASRAWGIAYERGAAHAMLGEASAALAALDLAHRLNPQSAVAAHALAAQTTLLGEPLPTALAQARAQVLAQASTLTGIDRTDPCWLHLLGQANLAEGNLDAAEALWQAALNRAPAFDAAALDLAMLYERQQRGPEAQGLVAPLVARHPGNAALHGLHAATLLHAGKVEAALAAFDAALALAPQDAGLWHARGHALAAAGDADGAIRAYRQALALRPDQAEPWWSLANLKTFRFSPEDRVAMEAALADPGLLPGQAAHLHFALGRARLDAAEAEPAMAHFHRANALRRAQVPFDIAAHEAFVAGTIATCTPAFLAARADWGDPREGPVFLVGLPRSGSTLVEQILASHPAVEGLSELADFTLLARQWTGRLIREGRAHDRVSALAAMRADEARALGEAYLARVARLRQTDRPLFVDKAPGNLLNLPLIRLALPGARIIHVRRDPMACAFSLYTQDFAAGQGYSYDLVTLGRYCRRAAELAAHLHEAMPQAMMSVAYEDVVDDLEGQVRRLLAHCNLPFAPETLRFHENPRAVRTISAQQVRQPLHRQGLARWQACAPWLGPLAEALLTGDDKIR</sequence>
<accession>A0ABV7UZ96</accession>
<keyword evidence="4" id="KW-1185">Reference proteome</keyword>
<dbReference type="Gene3D" id="1.25.40.10">
    <property type="entry name" value="Tetratricopeptide repeat domain"/>
    <property type="match status" value="2"/>
</dbReference>
<proteinExistence type="predicted"/>
<dbReference type="Proteomes" id="UP001595683">
    <property type="component" value="Unassembled WGS sequence"/>
</dbReference>
<organism evidence="3 4">
    <name type="scientific">Novosphingobium pokkalii</name>
    <dbReference type="NCBI Taxonomy" id="1770194"/>
    <lineage>
        <taxon>Bacteria</taxon>
        <taxon>Pseudomonadati</taxon>
        <taxon>Pseudomonadota</taxon>
        <taxon>Alphaproteobacteria</taxon>
        <taxon>Sphingomonadales</taxon>
        <taxon>Sphingomonadaceae</taxon>
        <taxon>Novosphingobium</taxon>
    </lineage>
</organism>
<comment type="caution">
    <text evidence="3">The sequence shown here is derived from an EMBL/GenBank/DDBJ whole genome shotgun (WGS) entry which is preliminary data.</text>
</comment>
<evidence type="ECO:0000313" key="4">
    <source>
        <dbReference type="Proteomes" id="UP001595683"/>
    </source>
</evidence>
<dbReference type="InterPro" id="IPR026634">
    <property type="entry name" value="TPST-like"/>
</dbReference>